<reference evidence="1 3" key="1">
    <citation type="submission" date="2020-08" db="EMBL/GenBank/DDBJ databases">
        <authorList>
            <person name="Liu G."/>
            <person name="Sun C."/>
        </authorList>
    </citation>
    <scope>NUCLEOTIDE SEQUENCE [LARGE SCALE GENOMIC DNA]</scope>
    <source>
        <strain evidence="1 3">OT19</strain>
    </source>
</reference>
<evidence type="ECO:0000313" key="3">
    <source>
        <dbReference type="Proteomes" id="UP000515297"/>
    </source>
</evidence>
<evidence type="ECO:0000313" key="1">
    <source>
        <dbReference type="EMBL" id="QNE05146.1"/>
    </source>
</evidence>
<dbReference type="AlphaFoldDB" id="A0A7G6VTT1"/>
<accession>A0A7G6VTT1</accession>
<dbReference type="Proteomes" id="UP000515297">
    <property type="component" value="Chromosome"/>
</dbReference>
<dbReference type="EMBL" id="CP060052">
    <property type="protein sequence ID" value="QNE05146.1"/>
    <property type="molecule type" value="Genomic_DNA"/>
</dbReference>
<sequence length="350" mass="37919">MDELARILGRKPDEDQQTVWKGMDPATRKRTARRLRAIMDWDDASQGLTAVAAAELAGVGISRFYKMAAEWRDTGSLEALGTVKGASGRRATKLDAATINALQSVVPKVVAQNDGVPVTGLVKLMVAAAGVRENLPGKMKLREIVETELRRREATARGGESVALDCCAISWARSQDRPYCVFVVLDRGTRCILGHHVGAFEEDLGGYASAVLDALDGIGDLPVDWSSSMRALQIVTGVDEPAYAELVDRLETEHAISAKRASIHRRFGRYLREIAGLRIDTIAFTPSRTASGGPVLVNGAPDVRDEDEVRSLVARAVAAYNSRVLAGHRRKGEPSRQLIDVLGVIARMPD</sequence>
<evidence type="ECO:0000313" key="2">
    <source>
        <dbReference type="EMBL" id="QNE05166.1"/>
    </source>
</evidence>
<protein>
    <submittedName>
        <fullName evidence="1">Uncharacterized protein</fullName>
    </submittedName>
</protein>
<dbReference type="RefSeq" id="WP_185884331.1">
    <property type="nucleotide sequence ID" value="NZ_CP060052.1"/>
</dbReference>
<organism evidence="1 3">
    <name type="scientific">Croceicoccus marinus</name>
    <dbReference type="NCBI Taxonomy" id="450378"/>
    <lineage>
        <taxon>Bacteria</taxon>
        <taxon>Pseudomonadati</taxon>
        <taxon>Pseudomonadota</taxon>
        <taxon>Alphaproteobacteria</taxon>
        <taxon>Sphingomonadales</taxon>
        <taxon>Erythrobacteraceae</taxon>
        <taxon>Croceicoccus</taxon>
    </lineage>
</organism>
<gene>
    <name evidence="2" type="ORF">H4O24_00090</name>
    <name evidence="1" type="ORF">H4O24_14875</name>
</gene>
<name>A0A7G6VTT1_9SPHN</name>
<proteinExistence type="predicted"/>
<dbReference type="EMBL" id="CP060052">
    <property type="protein sequence ID" value="QNE05166.1"/>
    <property type="molecule type" value="Genomic_DNA"/>
</dbReference>